<feature type="domain" description="PilZ" evidence="2">
    <location>
        <begin position="16"/>
        <end position="82"/>
    </location>
</feature>
<feature type="region of interest" description="Disordered" evidence="1">
    <location>
        <begin position="119"/>
        <end position="143"/>
    </location>
</feature>
<name>A0ABV6CYL8_9SPHN</name>
<protein>
    <submittedName>
        <fullName evidence="3">PilZ domain-containing protein</fullName>
    </submittedName>
</protein>
<comment type="caution">
    <text evidence="3">The sequence shown here is derived from an EMBL/GenBank/DDBJ whole genome shotgun (WGS) entry which is preliminary data.</text>
</comment>
<evidence type="ECO:0000256" key="1">
    <source>
        <dbReference type="SAM" id="MobiDB-lite"/>
    </source>
</evidence>
<dbReference type="Proteomes" id="UP001589798">
    <property type="component" value="Unassembled WGS sequence"/>
</dbReference>
<proteinExistence type="predicted"/>
<organism evidence="3 4">
    <name type="scientific">Novosphingobium soli</name>
    <dbReference type="NCBI Taxonomy" id="574956"/>
    <lineage>
        <taxon>Bacteria</taxon>
        <taxon>Pseudomonadati</taxon>
        <taxon>Pseudomonadota</taxon>
        <taxon>Alphaproteobacteria</taxon>
        <taxon>Sphingomonadales</taxon>
        <taxon>Sphingomonadaceae</taxon>
        <taxon>Novosphingobium</taxon>
    </lineage>
</organism>
<keyword evidence="4" id="KW-1185">Reference proteome</keyword>
<evidence type="ECO:0000259" key="2">
    <source>
        <dbReference type="Pfam" id="PF07238"/>
    </source>
</evidence>
<dbReference type="SUPFAM" id="SSF141371">
    <property type="entry name" value="PilZ domain-like"/>
    <property type="match status" value="1"/>
</dbReference>
<feature type="compositionally biased region" description="Basic and acidic residues" evidence="1">
    <location>
        <begin position="125"/>
        <end position="143"/>
    </location>
</feature>
<dbReference type="EMBL" id="JBHLWK010000017">
    <property type="protein sequence ID" value="MFC0205489.1"/>
    <property type="molecule type" value="Genomic_DNA"/>
</dbReference>
<gene>
    <name evidence="3" type="ORF">ACFFJC_14585</name>
</gene>
<dbReference type="Pfam" id="PF07238">
    <property type="entry name" value="PilZ"/>
    <property type="match status" value="1"/>
</dbReference>
<accession>A0ABV6CYL8</accession>
<reference evidence="3 4" key="1">
    <citation type="submission" date="2024-09" db="EMBL/GenBank/DDBJ databases">
        <authorList>
            <person name="Sun Q."/>
            <person name="Mori K."/>
        </authorList>
    </citation>
    <scope>NUCLEOTIDE SEQUENCE [LARGE SCALE GENOMIC DNA]</scope>
    <source>
        <strain evidence="3 4">CCM 7706</strain>
    </source>
</reference>
<evidence type="ECO:0000313" key="3">
    <source>
        <dbReference type="EMBL" id="MFC0205489.1"/>
    </source>
</evidence>
<dbReference type="InterPro" id="IPR009875">
    <property type="entry name" value="PilZ_domain"/>
</dbReference>
<evidence type="ECO:0000313" key="4">
    <source>
        <dbReference type="Proteomes" id="UP001589798"/>
    </source>
</evidence>
<sequence length="143" mass="16074">MVHTHPERYAQAAQEDRSAPRLRISIPASLRPSGSKGFQTAVRDLSLSGFSATAMTRIAPRTICWLTLPDKETMSAKVVWWDNGIPRACRATLLDPLELEAILARWNGQRPGRLRLRHAARPARTRSDTRAMERREHAPALLS</sequence>